<keyword evidence="1" id="KW-0175">Coiled coil</keyword>
<dbReference type="GO" id="GO:0005524">
    <property type="term" value="F:ATP binding"/>
    <property type="evidence" value="ECO:0007669"/>
    <property type="project" value="UniProtKB-KW"/>
</dbReference>
<evidence type="ECO:0000313" key="3">
    <source>
        <dbReference type="EMBL" id="GGA76980.1"/>
    </source>
</evidence>
<feature type="compositionally biased region" description="Basic and acidic residues" evidence="2">
    <location>
        <begin position="407"/>
        <end position="429"/>
    </location>
</feature>
<evidence type="ECO:0000313" key="4">
    <source>
        <dbReference type="Proteomes" id="UP000619743"/>
    </source>
</evidence>
<organism evidence="3 4">
    <name type="scientific">Neiella marina</name>
    <dbReference type="NCBI Taxonomy" id="508461"/>
    <lineage>
        <taxon>Bacteria</taxon>
        <taxon>Pseudomonadati</taxon>
        <taxon>Pseudomonadota</taxon>
        <taxon>Gammaproteobacteria</taxon>
        <taxon>Alteromonadales</taxon>
        <taxon>Echinimonadaceae</taxon>
        <taxon>Neiella</taxon>
    </lineage>
</organism>
<dbReference type="PANTHER" id="PTHR23159:SF31">
    <property type="entry name" value="CENTROSOME-ASSOCIATED PROTEIN CEP250 ISOFORM X1"/>
    <property type="match status" value="1"/>
</dbReference>
<keyword evidence="3" id="KW-0547">Nucleotide-binding</keyword>
<gene>
    <name evidence="3" type="ORF">GCM10011369_18610</name>
</gene>
<dbReference type="Proteomes" id="UP000619743">
    <property type="component" value="Unassembled WGS sequence"/>
</dbReference>
<evidence type="ECO:0000256" key="2">
    <source>
        <dbReference type="SAM" id="MobiDB-lite"/>
    </source>
</evidence>
<proteinExistence type="predicted"/>
<dbReference type="AlphaFoldDB" id="A0A8J2XP41"/>
<reference evidence="4" key="1">
    <citation type="journal article" date="2019" name="Int. J. Syst. Evol. Microbiol.">
        <title>The Global Catalogue of Microorganisms (GCM) 10K type strain sequencing project: providing services to taxonomists for standard genome sequencing and annotation.</title>
        <authorList>
            <consortium name="The Broad Institute Genomics Platform"/>
            <consortium name="The Broad Institute Genome Sequencing Center for Infectious Disease"/>
            <person name="Wu L."/>
            <person name="Ma J."/>
        </authorList>
    </citation>
    <scope>NUCLEOTIDE SEQUENCE [LARGE SCALE GENOMIC DNA]</scope>
    <source>
        <strain evidence="4">CGMCC 1.10130</strain>
    </source>
</reference>
<feature type="region of interest" description="Disordered" evidence="2">
    <location>
        <begin position="501"/>
        <end position="532"/>
    </location>
</feature>
<accession>A0A8J2XP41</accession>
<dbReference type="PANTHER" id="PTHR23159">
    <property type="entry name" value="CENTROSOMAL PROTEIN 2"/>
    <property type="match status" value="1"/>
</dbReference>
<evidence type="ECO:0000256" key="1">
    <source>
        <dbReference type="SAM" id="Coils"/>
    </source>
</evidence>
<dbReference type="InterPro" id="IPR021979">
    <property type="entry name" value="DUF3584"/>
</dbReference>
<feature type="region of interest" description="Disordered" evidence="2">
    <location>
        <begin position="402"/>
        <end position="429"/>
    </location>
</feature>
<keyword evidence="3" id="KW-0067">ATP-binding</keyword>
<name>A0A8J2XP41_9GAMM</name>
<dbReference type="EMBL" id="BMDX01000008">
    <property type="protein sequence ID" value="GGA76980.1"/>
    <property type="molecule type" value="Genomic_DNA"/>
</dbReference>
<sequence>MTLTGLQRIVLLNTHLPGVVELKLDGHSNICGTNASGKTTLQRLVPVFYGEYPSRVVPSTRDSFEKWYLPREDSFLVYEYQRMDGELCQVVLAAASDRNGVRYRLVGKAFELDDYLKSRQGDTILFWTMEEFGKEVKRRGIATTRQLNTREFRGIIQNDRVLLNTGSAKNELRSLARQFSLCDSEHTLRHIEKLARAVHSKEGKMETIKSMIAAILEEDGVTPPASSLNPQKVESWIKESQLIQGFAAIQPEFERLEMQFNELLSCESRLSGLRRGYQADETLQLEQLEQLKSQVELLGLELKQLEERWHSERDEINQSLSQAKTELESYSSELDAIEDQYAAYQAKDIEQARADLEKLPVWRDDLSNIEARLRLLTEAHQDIESAYNERCSKIERQRNRAISGLNDQKDTLQEERSEKQDAKNSALRDLEQQFSIRRQDGLSRFQTQEIQFKQKEAELNAQLAGVTYTEQEKLTLEVFDERIYSAEDLRELAEERLSELQKHERLAKREQDSAEESRRQAGRRVSEVESESREINEMLYPGHHSLLEFLRKEHSGWESSLGKVIHPDLLQRSDLKPALLPDAADAVYQVALDLGAIEAPEYSRSEQELKQQLQSVEEQLKRAQEQYELSERALVDASQKLEAIKRKQILADTELKNSRADVKRLRDEKQSEQTRINAALQERKQLAREQLEELKLQLADLENEKANWLDELKDQEGESRIEKLAHWDEVVGALDLQIQQLKDEIAERQQKAKHELKACEDWYKAELKEHGIDDSEIGKLKLQIEDLEQQIQTTEKMRDEVANYTAWYNSQWLQRKPVLQDQLIQQQQLKSELEQKLAAANGSYKNQRKQLESQLNQAKDRRNQTEAALEKLKSLLRRFNDLQLTNEAAEVAGSLTERLNLGEELLHDREKLLSYVKDGVDRFDREIVNQYGSSLAETWERSREECILVNEVGGLVLDYRKLVPELSRLINELVPQKITAVKQLGRTYGRDLNNYYDVLHSIDNRIASQSARITREVDEELFLDGVSDSAVKIRSRVSELEFWPELQAFVKAYREWQSDDFDTLPNEEFTSSMRRALDIIGRSALSGGVASLLGIELRLREGVSDLVIRTDRQLNESSSHGMAYLILCKFLLAFTRLLRGKAKTTIHWPIDELGTLAHNNIKKIFDACSNNQISVLGAFPNPDAEVLSLFSNRYIIDKHKKQLQVVKPKFDPIAERLKQRAQSHNQQEEI</sequence>
<dbReference type="Pfam" id="PF12128">
    <property type="entry name" value="DUF3584"/>
    <property type="match status" value="1"/>
</dbReference>
<feature type="coiled-coil region" evidence="1">
    <location>
        <begin position="599"/>
        <end position="892"/>
    </location>
</feature>
<comment type="caution">
    <text evidence="3">The sequence shown here is derived from an EMBL/GenBank/DDBJ whole genome shotgun (WGS) entry which is preliminary data.</text>
</comment>
<protein>
    <submittedName>
        <fullName evidence="3">ATP-binding protein</fullName>
    </submittedName>
</protein>
<keyword evidence="4" id="KW-1185">Reference proteome</keyword>